<dbReference type="Pfam" id="PF00534">
    <property type="entry name" value="Glycos_transf_1"/>
    <property type="match status" value="1"/>
</dbReference>
<dbReference type="Proteomes" id="UP000267250">
    <property type="component" value="Chromosome"/>
</dbReference>
<sequence>MKVLQINSVCGIGSTGRIATDIHNILIENGHESYIAYGRDEARGCDTSIRIGSKFDNYMHVVKTRLFDKHGFGSRKATAEFLNKVEKLNPDIIHLHNIHGYYINIELLFKYLKKANKPVVWTLHDCWAFTGHCAYFDYVGCDKWKTICYSCPQKKGYPSSILLDNSKNNYNKKKEIFTGVKNMTIVTPSNWLAGLVKQSFLEEYPVKVINNGIDLEVFKPTASNFRKKYNLENKFIILGVASVWEHRKGYKYFIELSKKIKKDEVIVMVGLTEKQKNKLPNNIIGITRTNNVRELVEIYSAADVFINPTLEDNFPTTNLEALACGTPVITFNTGGSKESVDENCGFVVQKGNIDELIYTIRKIKGQSKSSYSRQCVEKAKALYNKKDNFKKYLELYFQIKK</sequence>
<gene>
    <name evidence="4" type="ORF">BBF96_11310</name>
</gene>
<dbReference type="PANTHER" id="PTHR46401:SF2">
    <property type="entry name" value="GLYCOSYLTRANSFERASE WBBK-RELATED"/>
    <property type="match status" value="1"/>
</dbReference>
<dbReference type="SUPFAM" id="SSF53756">
    <property type="entry name" value="UDP-Glycosyltransferase/glycogen phosphorylase"/>
    <property type="match status" value="1"/>
</dbReference>
<dbReference type="RefSeq" id="WP_127017276.1">
    <property type="nucleotide sequence ID" value="NZ_CP016379.1"/>
</dbReference>
<keyword evidence="5" id="KW-1185">Reference proteome</keyword>
<evidence type="ECO:0000313" key="5">
    <source>
        <dbReference type="Proteomes" id="UP000267250"/>
    </source>
</evidence>
<evidence type="ECO:0000259" key="3">
    <source>
        <dbReference type="Pfam" id="PF13439"/>
    </source>
</evidence>
<dbReference type="InterPro" id="IPR028098">
    <property type="entry name" value="Glyco_trans_4-like_N"/>
</dbReference>
<name>A0A3S9T087_9FIRM</name>
<evidence type="ECO:0000313" key="4">
    <source>
        <dbReference type="EMBL" id="AZR73927.1"/>
    </source>
</evidence>
<dbReference type="Gene3D" id="3.40.50.2000">
    <property type="entry name" value="Glycogen Phosphorylase B"/>
    <property type="match status" value="2"/>
</dbReference>
<dbReference type="PANTHER" id="PTHR46401">
    <property type="entry name" value="GLYCOSYLTRANSFERASE WBBK-RELATED"/>
    <property type="match status" value="1"/>
</dbReference>
<dbReference type="AlphaFoldDB" id="A0A3S9T087"/>
<feature type="domain" description="Glycosyltransferase subfamily 4-like N-terminal" evidence="3">
    <location>
        <begin position="17"/>
        <end position="216"/>
    </location>
</feature>
<organism evidence="4 5">
    <name type="scientific">Anoxybacter fermentans</name>
    <dbReference type="NCBI Taxonomy" id="1323375"/>
    <lineage>
        <taxon>Bacteria</taxon>
        <taxon>Bacillati</taxon>
        <taxon>Bacillota</taxon>
        <taxon>Clostridia</taxon>
        <taxon>Halanaerobiales</taxon>
        <taxon>Anoxybacter</taxon>
    </lineage>
</organism>
<evidence type="ECO:0000256" key="1">
    <source>
        <dbReference type="ARBA" id="ARBA00022679"/>
    </source>
</evidence>
<dbReference type="OrthoDB" id="9768685at2"/>
<proteinExistence type="predicted"/>
<reference evidence="4 5" key="1">
    <citation type="submission" date="2016-07" db="EMBL/GenBank/DDBJ databases">
        <title>Genome and transcriptome analysis of iron-reducing fermentative bacteria Anoxybacter fermentans.</title>
        <authorList>
            <person name="Zeng X."/>
            <person name="Shao Z."/>
        </authorList>
    </citation>
    <scope>NUCLEOTIDE SEQUENCE [LARGE SCALE GENOMIC DNA]</scope>
    <source>
        <strain evidence="4 5">DY22613</strain>
    </source>
</reference>
<feature type="domain" description="Glycosyl transferase family 1" evidence="2">
    <location>
        <begin position="224"/>
        <end position="380"/>
    </location>
</feature>
<dbReference type="InterPro" id="IPR001296">
    <property type="entry name" value="Glyco_trans_1"/>
</dbReference>
<dbReference type="EMBL" id="CP016379">
    <property type="protein sequence ID" value="AZR73927.1"/>
    <property type="molecule type" value="Genomic_DNA"/>
</dbReference>
<dbReference type="GO" id="GO:0009103">
    <property type="term" value="P:lipopolysaccharide biosynthetic process"/>
    <property type="evidence" value="ECO:0007669"/>
    <property type="project" value="TreeGrafter"/>
</dbReference>
<dbReference type="Pfam" id="PF13439">
    <property type="entry name" value="Glyco_transf_4"/>
    <property type="match status" value="1"/>
</dbReference>
<evidence type="ECO:0000259" key="2">
    <source>
        <dbReference type="Pfam" id="PF00534"/>
    </source>
</evidence>
<protein>
    <submittedName>
        <fullName evidence="4">Glycosyl transferase</fullName>
    </submittedName>
</protein>
<accession>A0A3S9T087</accession>
<dbReference type="KEGG" id="aft:BBF96_11310"/>
<dbReference type="GO" id="GO:0016757">
    <property type="term" value="F:glycosyltransferase activity"/>
    <property type="evidence" value="ECO:0007669"/>
    <property type="project" value="InterPro"/>
</dbReference>
<keyword evidence="1 4" id="KW-0808">Transferase</keyword>